<dbReference type="Proteomes" id="UP001652621">
    <property type="component" value="Unplaced"/>
</dbReference>
<keyword evidence="3" id="KW-1185">Reference proteome</keyword>
<dbReference type="Pfam" id="PF26215">
    <property type="entry name" value="HTH_animal"/>
    <property type="match status" value="1"/>
</dbReference>
<dbReference type="PROSITE" id="PS50878">
    <property type="entry name" value="RT_POL"/>
    <property type="match status" value="1"/>
</dbReference>
<dbReference type="InterPro" id="IPR058912">
    <property type="entry name" value="HTH_animal"/>
</dbReference>
<evidence type="ECO:0000313" key="3">
    <source>
        <dbReference type="Proteomes" id="UP001652621"/>
    </source>
</evidence>
<sequence>MYKKDYEIKMNDIIRDMCTYRRLKRDPTTALQNKNNKFVDVLYKMNIVDFNEKNKLLTNTSIAPRIYGLPKIHKEGVPLRPICSSINSPTYGLSKYIVDILKHLTKDSKYNIKDAVDFKSKINNVKIEKDETLISFDVVSLFPSIPINLALKTIAEKWNIIKDYTKIPKELFIEILTLCIKDSRYFVYQDKVYEQRKGLPMGSPASPIIADVVMEVLLDVSVEKMMTKPRLLSKYVDDIFCIIKKTEIENTLKILNTFDKNIQFTHEVEEDGKLPYLDSIIIRHDNNLKLDWYQKPTASGRLINFFSKHPRRVKINTATNFIHRIFNISDQQFHQNNELKIRNILTKNDFPQKTIDGLIKRVKENTNVKITEGKEISYKSLTYIPGFSERFCRSNAYNKDKYQLALKTNYSVNNMFSRTKTKTKKEDKSNVVYKIACNGDETNICQKVYIGTTKTKLKTRLSGHKSDQKSDKPLEQKTALAAHCTLTGHRPNFKDINIMAQENNYKRRFTLEMLHIINVPPEKRMNFKTDTDHCAHIYRNLVHKHRWKKT</sequence>
<organism evidence="3 4">
    <name type="scientific">Musca domestica</name>
    <name type="common">House fly</name>
    <dbReference type="NCBI Taxonomy" id="7370"/>
    <lineage>
        <taxon>Eukaryota</taxon>
        <taxon>Metazoa</taxon>
        <taxon>Ecdysozoa</taxon>
        <taxon>Arthropoda</taxon>
        <taxon>Hexapoda</taxon>
        <taxon>Insecta</taxon>
        <taxon>Pterygota</taxon>
        <taxon>Neoptera</taxon>
        <taxon>Endopterygota</taxon>
        <taxon>Diptera</taxon>
        <taxon>Brachycera</taxon>
        <taxon>Muscomorpha</taxon>
        <taxon>Muscoidea</taxon>
        <taxon>Muscidae</taxon>
        <taxon>Musca</taxon>
    </lineage>
</organism>
<name>A0ABM3ULV0_MUSDO</name>
<dbReference type="SUPFAM" id="SSF56672">
    <property type="entry name" value="DNA/RNA polymerases"/>
    <property type="match status" value="1"/>
</dbReference>
<feature type="domain" description="Reverse transcriptase" evidence="2">
    <location>
        <begin position="1"/>
        <end position="297"/>
    </location>
</feature>
<dbReference type="CDD" id="cd10442">
    <property type="entry name" value="GIY-YIG_PLEs"/>
    <property type="match status" value="1"/>
</dbReference>
<evidence type="ECO:0000259" key="1">
    <source>
        <dbReference type="PROSITE" id="PS50164"/>
    </source>
</evidence>
<dbReference type="GeneID" id="131800809"/>
<dbReference type="PANTHER" id="PTHR21301">
    <property type="entry name" value="REVERSE TRANSCRIPTASE"/>
    <property type="match status" value="1"/>
</dbReference>
<dbReference type="PANTHER" id="PTHR21301:SF10">
    <property type="entry name" value="REVERSE TRANSCRIPTASE DOMAIN-CONTAINING PROTEIN"/>
    <property type="match status" value="1"/>
</dbReference>
<reference evidence="4" key="1">
    <citation type="submission" date="2025-08" db="UniProtKB">
        <authorList>
            <consortium name="RefSeq"/>
        </authorList>
    </citation>
    <scope>IDENTIFICATION</scope>
    <source>
        <strain evidence="4">Aabys</strain>
        <tissue evidence="4">Whole body</tissue>
    </source>
</reference>
<dbReference type="CDD" id="cd00304">
    <property type="entry name" value="RT_like"/>
    <property type="match status" value="1"/>
</dbReference>
<dbReference type="PROSITE" id="PS50164">
    <property type="entry name" value="GIY_YIG"/>
    <property type="match status" value="1"/>
</dbReference>
<feature type="domain" description="GIY-YIG" evidence="1">
    <location>
        <begin position="428"/>
        <end position="517"/>
    </location>
</feature>
<protein>
    <submittedName>
        <fullName evidence="4">Uncharacterized protein LOC131800809</fullName>
    </submittedName>
</protein>
<accession>A0ABM3ULV0</accession>
<dbReference type="Pfam" id="PF00078">
    <property type="entry name" value="RVT_1"/>
    <property type="match status" value="1"/>
</dbReference>
<dbReference type="InterPro" id="IPR043502">
    <property type="entry name" value="DNA/RNA_pol_sf"/>
</dbReference>
<dbReference type="InterPro" id="IPR000305">
    <property type="entry name" value="GIY-YIG_endonuc"/>
</dbReference>
<evidence type="ECO:0000313" key="4">
    <source>
        <dbReference type="RefSeq" id="XP_058974510.1"/>
    </source>
</evidence>
<dbReference type="RefSeq" id="XP_058974510.1">
    <property type="nucleotide sequence ID" value="XM_059118527.1"/>
</dbReference>
<dbReference type="InterPro" id="IPR000477">
    <property type="entry name" value="RT_dom"/>
</dbReference>
<evidence type="ECO:0000259" key="2">
    <source>
        <dbReference type="PROSITE" id="PS50878"/>
    </source>
</evidence>
<gene>
    <name evidence="4" type="primary">LOC131800809</name>
</gene>
<proteinExistence type="predicted"/>